<dbReference type="STRING" id="411490.ANACAC_02122"/>
<feature type="domain" description="GGDEF" evidence="2">
    <location>
        <begin position="259"/>
        <end position="386"/>
    </location>
</feature>
<dbReference type="SUPFAM" id="SSF55073">
    <property type="entry name" value="Nucleotide cyclase"/>
    <property type="match status" value="1"/>
</dbReference>
<protein>
    <submittedName>
        <fullName evidence="3">Diguanylate cyclase (GGDEF) domain protein</fullName>
    </submittedName>
</protein>
<reference evidence="3" key="1">
    <citation type="submission" date="2007-11" db="EMBL/GenBank/DDBJ databases">
        <authorList>
            <person name="Fulton L."/>
            <person name="Clifton S."/>
            <person name="Fulton B."/>
            <person name="Xu J."/>
            <person name="Minx P."/>
            <person name="Pepin K.H."/>
            <person name="Johnson M."/>
            <person name="Thiruvilangam P."/>
            <person name="Bhonagiri V."/>
            <person name="Nash W.E."/>
            <person name="Mardis E.R."/>
            <person name="Wilson R.K."/>
        </authorList>
    </citation>
    <scope>NUCLEOTIDE SEQUENCE [LARGE SCALE GENOMIC DNA]</scope>
    <source>
        <strain evidence="3">DSM 14662</strain>
    </source>
</reference>
<evidence type="ECO:0000259" key="2">
    <source>
        <dbReference type="PROSITE" id="PS50887"/>
    </source>
</evidence>
<dbReference type="AlphaFoldDB" id="B0MFM3"/>
<keyword evidence="1" id="KW-1133">Transmembrane helix</keyword>
<dbReference type="Gene3D" id="3.30.450.20">
    <property type="entry name" value="PAS domain"/>
    <property type="match status" value="1"/>
</dbReference>
<gene>
    <name evidence="3" type="ORF">ANACAC_02122</name>
</gene>
<dbReference type="InterPro" id="IPR043128">
    <property type="entry name" value="Rev_trsase/Diguanyl_cyclase"/>
</dbReference>
<dbReference type="PANTHER" id="PTHR46663">
    <property type="entry name" value="DIGUANYLATE CYCLASE DGCT-RELATED"/>
    <property type="match status" value="1"/>
</dbReference>
<dbReference type="EMBL" id="ABAX03000014">
    <property type="protein sequence ID" value="EDR96893.1"/>
    <property type="molecule type" value="Genomic_DNA"/>
</dbReference>
<dbReference type="InterPro" id="IPR029787">
    <property type="entry name" value="Nucleotide_cyclase"/>
</dbReference>
<dbReference type="CDD" id="cd01949">
    <property type="entry name" value="GGDEF"/>
    <property type="match status" value="1"/>
</dbReference>
<sequence length="389" mass="44081">MERGCKDMRRLYQKLGPAVTASVVAAVVILCSLFNFNWQIRSDLRGGREDSAQSHLELVEKMGRLLTAELVGTMSVLLAVVVTERKKEKKRLVLMKNAYHTALSKSSDLFFEVDLSADRLKIHSCRVEGVWEQRDLPYSEIVSCSAKKCAPQFQEAFTKTFSLEYIWDAIKKSIPSVCFEYEAAVKEEERWYSATLVPVFTGDKASARLFCMERDITELKQQQIKLKTSAMLDGSTGLYNKKTSEHMIRQRLGKQSEGQKYALFMIDIDDFKAINDSYGHMEGDAVIAQTALQLKKLFSPADITGRFGGDEFIVFFDEISDRKEIEEKAEKIKEMLRSAGMNVSFSVGIAVSEGRNMTFEVLYKKADSALYATKQRGKDGYTIYTMSEV</sequence>
<dbReference type="PANTHER" id="PTHR46663:SF2">
    <property type="entry name" value="GGDEF DOMAIN-CONTAINING PROTEIN"/>
    <property type="match status" value="1"/>
</dbReference>
<dbReference type="SMART" id="SM00267">
    <property type="entry name" value="GGDEF"/>
    <property type="match status" value="1"/>
</dbReference>
<dbReference type="Proteomes" id="UP000004935">
    <property type="component" value="Unassembled WGS sequence"/>
</dbReference>
<reference evidence="3" key="2">
    <citation type="submission" date="2013-11" db="EMBL/GenBank/DDBJ databases">
        <title>Draft genome sequence of Anaerostipes caccae (DSM 14662).</title>
        <authorList>
            <person name="Sudarsanam P."/>
            <person name="Ley R."/>
            <person name="Guruge J."/>
            <person name="Turnbaugh P.J."/>
            <person name="Mahowald M."/>
            <person name="Liep D."/>
            <person name="Gordon J."/>
        </authorList>
    </citation>
    <scope>NUCLEOTIDE SEQUENCE</scope>
    <source>
        <strain evidence="3">DSM 14662</strain>
    </source>
</reference>
<evidence type="ECO:0000256" key="1">
    <source>
        <dbReference type="SAM" id="Phobius"/>
    </source>
</evidence>
<evidence type="ECO:0000313" key="3">
    <source>
        <dbReference type="EMBL" id="EDR96893.1"/>
    </source>
</evidence>
<comment type="caution">
    <text evidence="3">The sequence shown here is derived from an EMBL/GenBank/DDBJ whole genome shotgun (WGS) entry which is preliminary data.</text>
</comment>
<keyword evidence="1" id="KW-0472">Membrane</keyword>
<dbReference type="HOGENOM" id="CLU_709113_0_0_9"/>
<keyword evidence="4" id="KW-1185">Reference proteome</keyword>
<dbReference type="NCBIfam" id="TIGR00254">
    <property type="entry name" value="GGDEF"/>
    <property type="match status" value="1"/>
</dbReference>
<feature type="transmembrane region" description="Helical" evidence="1">
    <location>
        <begin position="15"/>
        <end position="36"/>
    </location>
</feature>
<name>B0MFM3_ANACD</name>
<dbReference type="InterPro" id="IPR052163">
    <property type="entry name" value="DGC-Regulatory_Protein"/>
</dbReference>
<keyword evidence="1" id="KW-0812">Transmembrane</keyword>
<accession>B0MFM3</accession>
<dbReference type="Gene3D" id="3.30.70.270">
    <property type="match status" value="1"/>
</dbReference>
<evidence type="ECO:0000313" key="4">
    <source>
        <dbReference type="Proteomes" id="UP000004935"/>
    </source>
</evidence>
<dbReference type="InterPro" id="IPR035965">
    <property type="entry name" value="PAS-like_dom_sf"/>
</dbReference>
<proteinExistence type="predicted"/>
<dbReference type="InterPro" id="IPR000160">
    <property type="entry name" value="GGDEF_dom"/>
</dbReference>
<dbReference type="eggNOG" id="COG2199">
    <property type="taxonomic scope" value="Bacteria"/>
</dbReference>
<dbReference type="SUPFAM" id="SSF55785">
    <property type="entry name" value="PYP-like sensor domain (PAS domain)"/>
    <property type="match status" value="1"/>
</dbReference>
<dbReference type="Pfam" id="PF00990">
    <property type="entry name" value="GGDEF"/>
    <property type="match status" value="1"/>
</dbReference>
<dbReference type="PROSITE" id="PS50887">
    <property type="entry name" value="GGDEF"/>
    <property type="match status" value="1"/>
</dbReference>
<organism evidence="3 4">
    <name type="scientific">Anaerostipes caccae (strain DSM 14662 / CCUG 47493 / JCM 13470 / NCIMB 13811 / L1-92)</name>
    <dbReference type="NCBI Taxonomy" id="411490"/>
    <lineage>
        <taxon>Bacteria</taxon>
        <taxon>Bacillati</taxon>
        <taxon>Bacillota</taxon>
        <taxon>Clostridia</taxon>
        <taxon>Lachnospirales</taxon>
        <taxon>Lachnospiraceae</taxon>
        <taxon>Anaerostipes</taxon>
    </lineage>
</organism>